<evidence type="ECO:0000313" key="3">
    <source>
        <dbReference type="Proteomes" id="UP000287166"/>
    </source>
</evidence>
<keyword evidence="3" id="KW-1185">Reference proteome</keyword>
<dbReference type="EMBL" id="BFAD01000005">
    <property type="protein sequence ID" value="GBE83476.1"/>
    <property type="molecule type" value="Genomic_DNA"/>
</dbReference>
<comment type="caution">
    <text evidence="2">The sequence shown here is derived from an EMBL/GenBank/DDBJ whole genome shotgun (WGS) entry which is preliminary data.</text>
</comment>
<evidence type="ECO:0000313" key="2">
    <source>
        <dbReference type="EMBL" id="GBE83476.1"/>
    </source>
</evidence>
<dbReference type="AlphaFoldDB" id="A0A401GMN7"/>
<proteinExistence type="predicted"/>
<protein>
    <submittedName>
        <fullName evidence="2">Uncharacterized protein</fullName>
    </submittedName>
</protein>
<sequence>MTFSRSYSSGLDGSVSLVFDEFICIPEDDETSQINPASSETHQHARQNAMSLDFILTSTTAPHDPHGSDLHPASHSDVYGPSYNTTQPSFYAVREKEEPPVPIPAAISANHSHVLGWSPSDGRLYITLESSSAIYLPMPRETIAEVRLDGPARDHSLLHTAEQSIPTYARRSDDTCDDGLPMPRSSQLLYHPQQHNASPYVLGLVVGGFHHRSPSHSNTTAPPRARKMPCPPQQAPPLQAAPPRTARTERERHPGLPAPPAPRGGVSPALARTITHIRVARERAEYMAKVQSARGQSARVPSVMRQ</sequence>
<dbReference type="Proteomes" id="UP000287166">
    <property type="component" value="Unassembled WGS sequence"/>
</dbReference>
<evidence type="ECO:0000256" key="1">
    <source>
        <dbReference type="SAM" id="MobiDB-lite"/>
    </source>
</evidence>
<name>A0A401GMN7_9APHY</name>
<gene>
    <name evidence="2" type="ORF">SCP_0505250</name>
</gene>
<reference evidence="2 3" key="1">
    <citation type="journal article" date="2018" name="Sci. Rep.">
        <title>Genome sequence of the cauliflower mushroom Sparassis crispa (Hanabiratake) and its association with beneficial usage.</title>
        <authorList>
            <person name="Kiyama R."/>
            <person name="Furutani Y."/>
            <person name="Kawaguchi K."/>
            <person name="Nakanishi T."/>
        </authorList>
    </citation>
    <scope>NUCLEOTIDE SEQUENCE [LARGE SCALE GENOMIC DNA]</scope>
</reference>
<accession>A0A401GMN7</accession>
<feature type="region of interest" description="Disordered" evidence="1">
    <location>
        <begin position="211"/>
        <end position="269"/>
    </location>
</feature>
<dbReference type="GeneID" id="38780393"/>
<organism evidence="2 3">
    <name type="scientific">Sparassis crispa</name>
    <dbReference type="NCBI Taxonomy" id="139825"/>
    <lineage>
        <taxon>Eukaryota</taxon>
        <taxon>Fungi</taxon>
        <taxon>Dikarya</taxon>
        <taxon>Basidiomycota</taxon>
        <taxon>Agaricomycotina</taxon>
        <taxon>Agaricomycetes</taxon>
        <taxon>Polyporales</taxon>
        <taxon>Sparassidaceae</taxon>
        <taxon>Sparassis</taxon>
    </lineage>
</organism>
<dbReference type="InParanoid" id="A0A401GMN7"/>
<dbReference type="RefSeq" id="XP_027614389.1">
    <property type="nucleotide sequence ID" value="XM_027758588.1"/>
</dbReference>